<dbReference type="Proteomes" id="UP000198814">
    <property type="component" value="Unassembled WGS sequence"/>
</dbReference>
<dbReference type="AlphaFoldDB" id="A0A1H8VMK6"/>
<keyword evidence="2" id="KW-1185">Reference proteome</keyword>
<reference evidence="2" key="1">
    <citation type="submission" date="2016-10" db="EMBL/GenBank/DDBJ databases">
        <authorList>
            <person name="Varghese N."/>
            <person name="Submissions S."/>
        </authorList>
    </citation>
    <scope>NUCLEOTIDE SEQUENCE [LARGE SCALE GENOMIC DNA]</scope>
    <source>
        <strain evidence="2">Nm76</strain>
    </source>
</reference>
<accession>A0A1H8VMK6</accession>
<gene>
    <name evidence="1" type="ORF">SAMN05216333_1682</name>
</gene>
<dbReference type="EMBL" id="FODO01000068">
    <property type="protein sequence ID" value="SEP16629.1"/>
    <property type="molecule type" value="Genomic_DNA"/>
</dbReference>
<dbReference type="OrthoDB" id="784829at2"/>
<sequence length="299" mass="33215">MFIYSILLNTVNNARNSYILEILDPTSFGVAAPLTSIEDIKLAAFHRHVPAFDNNGDVFKPNIQNLLCQSSTGGKAIARKFFTNTDAVVVDLHKPTIINSLQSPFSQHDLLSRVVHLQLKPLTTAEYAKTGGKINLKSQFKTDFPEILKGFYGILQKVFVLIDKIENPVTLFRMGDFTKVGIALEQVLQLKEGSFIEAYENNLRRGSASIIEDSDLAQAVISLARKLREAEKYLLTDFIAVLKKYSNSPHSIPANSKAFKAELGRVEKALFELHGIKIKHLGKTSAGVQVMITPSRKKS</sequence>
<evidence type="ECO:0000313" key="2">
    <source>
        <dbReference type="Proteomes" id="UP000198814"/>
    </source>
</evidence>
<organism evidence="1 2">
    <name type="scientific">Nitrosomonas oligotropha</name>
    <dbReference type="NCBI Taxonomy" id="42354"/>
    <lineage>
        <taxon>Bacteria</taxon>
        <taxon>Pseudomonadati</taxon>
        <taxon>Pseudomonadota</taxon>
        <taxon>Betaproteobacteria</taxon>
        <taxon>Nitrosomonadales</taxon>
        <taxon>Nitrosomonadaceae</taxon>
        <taxon>Nitrosomonas</taxon>
    </lineage>
</organism>
<dbReference type="STRING" id="42354.SAMN05216333_1682"/>
<proteinExistence type="predicted"/>
<name>A0A1H8VMK6_9PROT</name>
<dbReference type="RefSeq" id="WP_090322907.1">
    <property type="nucleotide sequence ID" value="NZ_FNOE01000069.1"/>
</dbReference>
<protein>
    <submittedName>
        <fullName evidence="1">Uncharacterized protein</fullName>
    </submittedName>
</protein>
<evidence type="ECO:0000313" key="1">
    <source>
        <dbReference type="EMBL" id="SEP16629.1"/>
    </source>
</evidence>